<dbReference type="CDD" id="cd00221">
    <property type="entry name" value="Vsr"/>
    <property type="match status" value="1"/>
</dbReference>
<dbReference type="REBASE" id="497465">
    <property type="entry name" value="V.Pru4059ORF16895P"/>
</dbReference>
<dbReference type="SUPFAM" id="SSF52980">
    <property type="entry name" value="Restriction endonuclease-like"/>
    <property type="match status" value="1"/>
</dbReference>
<dbReference type="Gene3D" id="3.40.960.10">
    <property type="entry name" value="VSR Endonuclease"/>
    <property type="match status" value="1"/>
</dbReference>
<dbReference type="GO" id="GO:0006298">
    <property type="term" value="P:mismatch repair"/>
    <property type="evidence" value="ECO:0007669"/>
    <property type="project" value="UniProtKB-UniRule"/>
</dbReference>
<sequence length="154" mass="17927">MDVHDKQTRSKNMRAIRSKNTKPELLLRRLLHKEGLRYRVCPKAIPGKPDIWLRKYNAAIFVHGCFWHMHGCAVFKLPQTRQEFWKSKLESNFARDKVVQSQLRRLGIRVLVVWECSLKGKNRLAKPMINLLVKTWLVSGSSSGELTEQGLYAN</sequence>
<evidence type="ECO:0000256" key="1">
    <source>
        <dbReference type="ARBA" id="ARBA00022722"/>
    </source>
</evidence>
<organism evidence="7 8">
    <name type="scientific">Pseudoalteromonas rubra</name>
    <dbReference type="NCBI Taxonomy" id="43658"/>
    <lineage>
        <taxon>Bacteria</taxon>
        <taxon>Pseudomonadati</taxon>
        <taxon>Pseudomonadota</taxon>
        <taxon>Gammaproteobacteria</taxon>
        <taxon>Alteromonadales</taxon>
        <taxon>Pseudoalteromonadaceae</taxon>
        <taxon>Pseudoalteromonas</taxon>
    </lineage>
</organism>
<keyword evidence="4 6" id="KW-0378">Hydrolase</keyword>
<keyword evidence="5 6" id="KW-0234">DNA repair</keyword>
<comment type="similarity">
    <text evidence="6">Belongs to the vsr family.</text>
</comment>
<dbReference type="InterPro" id="IPR004603">
    <property type="entry name" value="DNA_mismatch_endonuc_vsr"/>
</dbReference>
<dbReference type="PIRSF" id="PIRSF018267">
    <property type="entry name" value="VSR_endonuc"/>
    <property type="match status" value="1"/>
</dbReference>
<keyword evidence="1 6" id="KW-0540">Nuclease</keyword>
<gene>
    <name evidence="7" type="primary">vsr</name>
    <name evidence="7" type="ORF">CWC22_016905</name>
</gene>
<keyword evidence="2 6" id="KW-0255">Endonuclease</keyword>
<keyword evidence="3 6" id="KW-0227">DNA damage</keyword>
<reference evidence="7 8" key="1">
    <citation type="submission" date="2019-10" db="EMBL/GenBank/DDBJ databases">
        <title>Pseudoalteromonas rubra S4059.</title>
        <authorList>
            <person name="Paulsen S."/>
            <person name="Wang X."/>
        </authorList>
    </citation>
    <scope>NUCLEOTIDE SEQUENCE [LARGE SCALE GENOMIC DNA]</scope>
    <source>
        <strain evidence="7 8">S4059</strain>
    </source>
</reference>
<dbReference type="InterPro" id="IPR011335">
    <property type="entry name" value="Restrct_endonuc-II-like"/>
</dbReference>
<evidence type="ECO:0000256" key="6">
    <source>
        <dbReference type="PIRNR" id="PIRNR018267"/>
    </source>
</evidence>
<dbReference type="GO" id="GO:0004519">
    <property type="term" value="F:endonuclease activity"/>
    <property type="evidence" value="ECO:0007669"/>
    <property type="project" value="UniProtKB-KW"/>
</dbReference>
<evidence type="ECO:0000256" key="5">
    <source>
        <dbReference type="ARBA" id="ARBA00023204"/>
    </source>
</evidence>
<dbReference type="RefSeq" id="WP_138539331.1">
    <property type="nucleotide sequence ID" value="NZ_CP045429.1"/>
</dbReference>
<accession>A0A5S3US78</accession>
<evidence type="ECO:0000313" key="8">
    <source>
        <dbReference type="Proteomes" id="UP000305729"/>
    </source>
</evidence>
<dbReference type="Proteomes" id="UP000305729">
    <property type="component" value="Chromosome 1"/>
</dbReference>
<evidence type="ECO:0000313" key="7">
    <source>
        <dbReference type="EMBL" id="QPB84572.1"/>
    </source>
</evidence>
<comment type="function">
    <text evidence="6">May nick specific sequences that contain T:G mispairs resulting from m5C-deamination.</text>
</comment>
<dbReference type="EC" id="3.1.-.-" evidence="6"/>
<evidence type="ECO:0000256" key="4">
    <source>
        <dbReference type="ARBA" id="ARBA00022801"/>
    </source>
</evidence>
<evidence type="ECO:0000256" key="2">
    <source>
        <dbReference type="ARBA" id="ARBA00022759"/>
    </source>
</evidence>
<proteinExistence type="inferred from homology"/>
<dbReference type="Pfam" id="PF03852">
    <property type="entry name" value="Vsr"/>
    <property type="match status" value="1"/>
</dbReference>
<name>A0A5S3US78_9GAMM</name>
<evidence type="ECO:0000256" key="3">
    <source>
        <dbReference type="ARBA" id="ARBA00022763"/>
    </source>
</evidence>
<dbReference type="GO" id="GO:0016787">
    <property type="term" value="F:hydrolase activity"/>
    <property type="evidence" value="ECO:0007669"/>
    <property type="project" value="UniProtKB-KW"/>
</dbReference>
<protein>
    <recommendedName>
        <fullName evidence="6">Very short patch repair endonuclease</fullName>
        <ecNumber evidence="6">3.1.-.-</ecNumber>
    </recommendedName>
</protein>
<dbReference type="NCBIfam" id="TIGR00632">
    <property type="entry name" value="vsr"/>
    <property type="match status" value="1"/>
</dbReference>
<dbReference type="AlphaFoldDB" id="A0A5S3US78"/>
<dbReference type="EMBL" id="CP045429">
    <property type="protein sequence ID" value="QPB84572.1"/>
    <property type="molecule type" value="Genomic_DNA"/>
</dbReference>